<reference evidence="2" key="1">
    <citation type="journal article" date="2022" name="bioRxiv">
        <title>Deciphering the potential niche of two novel black yeast fungi from a biological soil crust based on their genomes, phenotypes, and melanin regulation.</title>
        <authorList>
            <consortium name="DOE Joint Genome Institute"/>
            <person name="Carr E.C."/>
            <person name="Barton Q."/>
            <person name="Grambo S."/>
            <person name="Sullivan M."/>
            <person name="Renfro C.M."/>
            <person name="Kuo A."/>
            <person name="Pangilinan J."/>
            <person name="Lipzen A."/>
            <person name="Keymanesh K."/>
            <person name="Savage E."/>
            <person name="Barry K."/>
            <person name="Grigoriev I.V."/>
            <person name="Riekhof W.R."/>
            <person name="Harris S.S."/>
        </authorList>
    </citation>
    <scope>NUCLEOTIDE SEQUENCE</scope>
    <source>
        <strain evidence="2">JF 03-4F</strain>
    </source>
</reference>
<evidence type="ECO:0000313" key="2">
    <source>
        <dbReference type="EMBL" id="KAI1615158.1"/>
    </source>
</evidence>
<evidence type="ECO:0000259" key="1">
    <source>
        <dbReference type="Pfam" id="PF06985"/>
    </source>
</evidence>
<dbReference type="PANTHER" id="PTHR33112:SF16">
    <property type="entry name" value="HETEROKARYON INCOMPATIBILITY DOMAIN-CONTAINING PROTEIN"/>
    <property type="match status" value="1"/>
</dbReference>
<sequence length="697" mass="79150">MNLDVDKTFGELYQSDDVVKALKELQQCLKTRDEARQWARNLSFLGPAADHPAHSDSDEAHDSASSSVLCLCSGRIGFHNAPTRDVLEVTHAFDFPNCRNYVAVSWTWPSDEDAHVAVRAPARYLVKTNDGLRDCNVPRNILSRAISYAAQYIVPFIWFDRECIVQEEPSQQWLGIQSMDIVYQRSSHPLGILQTRINTQAQLDLLARMVEGQHIPPTDLPALLELLQLIEQDKFFTRAWTLQESTSAGFDMRLLIQHEPNLTKPETLGFIEGEADFSLYEFYLAMSFAYAQVSIYDDEIDSQLQTQLYRTIDRLSSYMPLDGEKYEENLDSSEPDPDYRQVCNAAQALIYLKPRMNSHVSDRLAIMGNMCHYTLRLDTNEIVSNGYGFSICAFALAIFNGDLSLTRFSNGVDGECLAYSWGPQQNLSLAQLDWREDSELVRASPAKLHEKGLLLRGWLWKVDKFLAVDPSILQCLETSGKNDPTALVRGLLKQLMREKLLYAAQVLWYFTRHSVFGTWETSDHDKIPANLEDIFDLDTGNFAYCGDDKWVRSEADYRFFFEETGTGLDSSTIDHRETARRWKSNEWLWTMILQGTLPLGHRVSSTGVGIPPDAGLSAIFDVQQSSGSTQYVFLPSTILDTQLAYRRHKNTAIFWVVDLNDGKDSETGCMVVRGTGQMCHGYFQVAEADKPELFFFT</sequence>
<organism evidence="2 3">
    <name type="scientific">Exophiala viscosa</name>
    <dbReference type="NCBI Taxonomy" id="2486360"/>
    <lineage>
        <taxon>Eukaryota</taxon>
        <taxon>Fungi</taxon>
        <taxon>Dikarya</taxon>
        <taxon>Ascomycota</taxon>
        <taxon>Pezizomycotina</taxon>
        <taxon>Eurotiomycetes</taxon>
        <taxon>Chaetothyriomycetidae</taxon>
        <taxon>Chaetothyriales</taxon>
        <taxon>Herpotrichiellaceae</taxon>
        <taxon>Exophiala</taxon>
    </lineage>
</organism>
<dbReference type="Proteomes" id="UP001203852">
    <property type="component" value="Unassembled WGS sequence"/>
</dbReference>
<name>A0AAN6IF33_9EURO</name>
<gene>
    <name evidence="2" type="ORF">EDD36DRAFT_177939</name>
</gene>
<keyword evidence="3" id="KW-1185">Reference proteome</keyword>
<dbReference type="PANTHER" id="PTHR33112">
    <property type="entry name" value="DOMAIN PROTEIN, PUTATIVE-RELATED"/>
    <property type="match status" value="1"/>
</dbReference>
<proteinExistence type="predicted"/>
<dbReference type="EMBL" id="MU404352">
    <property type="protein sequence ID" value="KAI1615158.1"/>
    <property type="molecule type" value="Genomic_DNA"/>
</dbReference>
<feature type="domain" description="Heterokaryon incompatibility" evidence="1">
    <location>
        <begin position="101"/>
        <end position="244"/>
    </location>
</feature>
<dbReference type="InterPro" id="IPR010730">
    <property type="entry name" value="HET"/>
</dbReference>
<dbReference type="Pfam" id="PF06985">
    <property type="entry name" value="HET"/>
    <property type="match status" value="1"/>
</dbReference>
<comment type="caution">
    <text evidence="2">The sequence shown here is derived from an EMBL/GenBank/DDBJ whole genome shotgun (WGS) entry which is preliminary data.</text>
</comment>
<evidence type="ECO:0000313" key="3">
    <source>
        <dbReference type="Proteomes" id="UP001203852"/>
    </source>
</evidence>
<dbReference type="AlphaFoldDB" id="A0AAN6IF33"/>
<protein>
    <recommendedName>
        <fullName evidence="1">Heterokaryon incompatibility domain-containing protein</fullName>
    </recommendedName>
</protein>
<accession>A0AAN6IF33</accession>